<dbReference type="InterPro" id="IPR010310">
    <property type="entry name" value="T7SS_ESAT-6-like"/>
</dbReference>
<feature type="compositionally biased region" description="Low complexity" evidence="1">
    <location>
        <begin position="358"/>
        <end position="369"/>
    </location>
</feature>
<feature type="region of interest" description="Disordered" evidence="1">
    <location>
        <begin position="173"/>
        <end position="295"/>
    </location>
</feature>
<dbReference type="Proteomes" id="UP000319825">
    <property type="component" value="Unassembled WGS sequence"/>
</dbReference>
<keyword evidence="3" id="KW-1185">Reference proteome</keyword>
<sequence>MSEYTARYQHVSHKELYDGVNAGDPTQIDGLAAGWDSMKGTLDDLARDLKGDLEKLGNTWTGDAGREFQRRLSLIVDYSTTLSEGMADVRQGLTLMATHLRTAQKKAESPEETDDHDKAVSGAVKGGAMFGLPGAIVGGIVGHQQDKEEQEKAHQRMVQVVSELAAGYDLSAYGRMVSPPDPHEDLPYHPDTDTTTPSAGPGATTPGSVGGTGGSPTTGHKTMAAPKSPAHGPTGGSGLPGGDTGGGTTGGGTIGGTGTGTYPGTGTSLAGADPSLASPLPVAGGPTTTGLAGGGASTSGSGLLFGAPVGAAAGGLIAGGTGVLAGSGSGATAPAARPAGPTPAADNRAATGVGRAQLGKAGAAGNRAGLLGGHGHGDEDESAERLTWLTEDEMVWSDGETAAPPVLGAS</sequence>
<feature type="compositionally biased region" description="Basic and acidic residues" evidence="1">
    <location>
        <begin position="181"/>
        <end position="192"/>
    </location>
</feature>
<name>A0A562IAP0_MICOL</name>
<organism evidence="2 3">
    <name type="scientific">Micromonospora olivasterospora</name>
    <dbReference type="NCBI Taxonomy" id="1880"/>
    <lineage>
        <taxon>Bacteria</taxon>
        <taxon>Bacillati</taxon>
        <taxon>Actinomycetota</taxon>
        <taxon>Actinomycetes</taxon>
        <taxon>Micromonosporales</taxon>
        <taxon>Micromonosporaceae</taxon>
        <taxon>Micromonospora</taxon>
    </lineage>
</organism>
<feature type="compositionally biased region" description="Low complexity" evidence="1">
    <location>
        <begin position="330"/>
        <end position="345"/>
    </location>
</feature>
<feature type="compositionally biased region" description="Low complexity" evidence="1">
    <location>
        <begin position="193"/>
        <end position="207"/>
    </location>
</feature>
<feature type="region of interest" description="Disordered" evidence="1">
    <location>
        <begin position="327"/>
        <end position="384"/>
    </location>
</feature>
<proteinExistence type="predicted"/>
<dbReference type="Gene3D" id="1.20.1260.20">
    <property type="entry name" value="PPE superfamily"/>
    <property type="match status" value="1"/>
</dbReference>
<feature type="compositionally biased region" description="Gly residues" evidence="1">
    <location>
        <begin position="233"/>
        <end position="263"/>
    </location>
</feature>
<dbReference type="RefSeq" id="WP_145774947.1">
    <property type="nucleotide sequence ID" value="NZ_BAAATQ010000362.1"/>
</dbReference>
<evidence type="ECO:0000313" key="3">
    <source>
        <dbReference type="Proteomes" id="UP000319825"/>
    </source>
</evidence>
<feature type="compositionally biased region" description="Low complexity" evidence="1">
    <location>
        <begin position="279"/>
        <end position="290"/>
    </location>
</feature>
<dbReference type="Pfam" id="PF06013">
    <property type="entry name" value="WXG100"/>
    <property type="match status" value="1"/>
</dbReference>
<dbReference type="OrthoDB" id="5185161at2"/>
<dbReference type="InterPro" id="IPR038332">
    <property type="entry name" value="PPE_sf"/>
</dbReference>
<dbReference type="SUPFAM" id="SSF140453">
    <property type="entry name" value="EsxAB dimer-like"/>
    <property type="match status" value="1"/>
</dbReference>
<evidence type="ECO:0000256" key="1">
    <source>
        <dbReference type="SAM" id="MobiDB-lite"/>
    </source>
</evidence>
<protein>
    <submittedName>
        <fullName evidence="2">Type VII secretion system (Wss) protein ESAT-6</fullName>
    </submittedName>
</protein>
<dbReference type="EMBL" id="VLKE01000001">
    <property type="protein sequence ID" value="TWH68067.1"/>
    <property type="molecule type" value="Genomic_DNA"/>
</dbReference>
<gene>
    <name evidence="2" type="ORF">JD77_03054</name>
</gene>
<dbReference type="AlphaFoldDB" id="A0A562IAP0"/>
<dbReference type="InterPro" id="IPR036689">
    <property type="entry name" value="ESAT-6-like_sf"/>
</dbReference>
<comment type="caution">
    <text evidence="2">The sequence shown here is derived from an EMBL/GenBank/DDBJ whole genome shotgun (WGS) entry which is preliminary data.</text>
</comment>
<feature type="region of interest" description="Disordered" evidence="1">
    <location>
        <begin position="391"/>
        <end position="410"/>
    </location>
</feature>
<evidence type="ECO:0000313" key="2">
    <source>
        <dbReference type="EMBL" id="TWH68067.1"/>
    </source>
</evidence>
<accession>A0A562IAP0</accession>
<reference evidence="2 3" key="1">
    <citation type="submission" date="2019-07" db="EMBL/GenBank/DDBJ databases">
        <title>R&amp;d 2014.</title>
        <authorList>
            <person name="Klenk H.-P."/>
        </authorList>
    </citation>
    <scope>NUCLEOTIDE SEQUENCE [LARGE SCALE GENOMIC DNA]</scope>
    <source>
        <strain evidence="2 3">DSM 43868</strain>
    </source>
</reference>